<evidence type="ECO:0000313" key="1">
    <source>
        <dbReference type="EMBL" id="OAX30953.1"/>
    </source>
</evidence>
<organism evidence="1 2">
    <name type="scientific">Rhizopogon vinicolor AM-OR11-026</name>
    <dbReference type="NCBI Taxonomy" id="1314800"/>
    <lineage>
        <taxon>Eukaryota</taxon>
        <taxon>Fungi</taxon>
        <taxon>Dikarya</taxon>
        <taxon>Basidiomycota</taxon>
        <taxon>Agaricomycotina</taxon>
        <taxon>Agaricomycetes</taxon>
        <taxon>Agaricomycetidae</taxon>
        <taxon>Boletales</taxon>
        <taxon>Suillineae</taxon>
        <taxon>Rhizopogonaceae</taxon>
        <taxon>Rhizopogon</taxon>
    </lineage>
</organism>
<dbReference type="Proteomes" id="UP000092154">
    <property type="component" value="Unassembled WGS sequence"/>
</dbReference>
<protein>
    <submittedName>
        <fullName evidence="1">Uncharacterized protein</fullName>
    </submittedName>
</protein>
<proteinExistence type="predicted"/>
<gene>
    <name evidence="1" type="ORF">K503DRAFT_788144</name>
</gene>
<evidence type="ECO:0000313" key="2">
    <source>
        <dbReference type="Proteomes" id="UP000092154"/>
    </source>
</evidence>
<dbReference type="AlphaFoldDB" id="A0A1B7MEB2"/>
<name>A0A1B7MEB2_9AGAM</name>
<reference evidence="1 2" key="1">
    <citation type="submission" date="2016-06" db="EMBL/GenBank/DDBJ databases">
        <title>Comparative genomics of the ectomycorrhizal sister species Rhizopogon vinicolor and Rhizopogon vesiculosus (Basidiomycota: Boletales) reveals a divergence of the mating type B locus.</title>
        <authorList>
            <consortium name="DOE Joint Genome Institute"/>
            <person name="Mujic A.B."/>
            <person name="Kuo A."/>
            <person name="Tritt A."/>
            <person name="Lipzen A."/>
            <person name="Chen C."/>
            <person name="Johnson J."/>
            <person name="Sharma A."/>
            <person name="Barry K."/>
            <person name="Grigoriev I.V."/>
            <person name="Spatafora J.W."/>
        </authorList>
    </citation>
    <scope>NUCLEOTIDE SEQUENCE [LARGE SCALE GENOMIC DNA]</scope>
    <source>
        <strain evidence="1 2">AM-OR11-026</strain>
    </source>
</reference>
<sequence>MDMTASQDMLLVLAIFSPMPQLETAAPAFTLPLHLQFLFPGDDHFAPLPPSKDDSRAAIPVMGGKMKFLIRVGVLFRTYPVMDAAKDFKYLIFSHMQIEPIKIPGERAEEQKSSKQPDDAAIQVESDNAKVCHI</sequence>
<keyword evidence="2" id="KW-1185">Reference proteome</keyword>
<dbReference type="EMBL" id="KV449735">
    <property type="protein sequence ID" value="OAX30953.1"/>
    <property type="molecule type" value="Genomic_DNA"/>
</dbReference>
<accession>A0A1B7MEB2</accession>
<dbReference type="InParanoid" id="A0A1B7MEB2"/>